<dbReference type="InterPro" id="IPR032508">
    <property type="entry name" value="FecR_C"/>
</dbReference>
<dbReference type="RefSeq" id="WP_158869783.1">
    <property type="nucleotide sequence ID" value="NZ_CP046401.1"/>
</dbReference>
<dbReference type="Proteomes" id="UP000428260">
    <property type="component" value="Chromosome"/>
</dbReference>
<sequence length="401" mass="45530">MNIEFESLLRDESFVEQITKGGAEAEQYVKKLLLQYPEKKEDILFAIQFIKSTTAEHRRLSGGEASEIWSKIRDRQKLKKITPEKTNRRIFPIIRKVAAGIVILLGLGYYFYSQSDLRSFKQIAESSEKVYEEGVLILSDGLEHKLQKNESAVEYNPGGEEIFITEDGNTEKKLKNSANEGQKNLNQIIVPFGRRHCITLCDGTTVQLNSGSQLIFPANFTGNTRKVYLKGEGYFEVAKNSAMPFVVITDYLDIDVTGTIFNISAYEDEKTASAVLVEGSVNVTQKNKLFSNPKYTLEPGQGYFYSINTSRATVNKVDVINYVGWKDGWLQFKDQPLINIVRRVEKYYNKEILIKGEKLANTLISGKLVLSDEFDDAVTHLAKTVEGHLERNEKQIYIITE</sequence>
<name>A0A6I6JU78_9BACT</name>
<gene>
    <name evidence="4" type="ORF">GM418_24230</name>
</gene>
<dbReference type="KEGG" id="mcos:GM418_24230"/>
<evidence type="ECO:0000259" key="3">
    <source>
        <dbReference type="Pfam" id="PF16344"/>
    </source>
</evidence>
<dbReference type="PANTHER" id="PTHR30273">
    <property type="entry name" value="PERIPLASMIC SIGNAL SENSOR AND SIGMA FACTOR ACTIVATOR FECR-RELATED"/>
    <property type="match status" value="1"/>
</dbReference>
<keyword evidence="5" id="KW-1185">Reference proteome</keyword>
<keyword evidence="1" id="KW-0812">Transmembrane</keyword>
<dbReference type="EMBL" id="CP046401">
    <property type="protein sequence ID" value="QGY46655.1"/>
    <property type="molecule type" value="Genomic_DNA"/>
</dbReference>
<protein>
    <submittedName>
        <fullName evidence="4">DUF4974 domain-containing protein</fullName>
    </submittedName>
</protein>
<proteinExistence type="predicted"/>
<organism evidence="4 5">
    <name type="scientific">Maribellus comscasis</name>
    <dbReference type="NCBI Taxonomy" id="2681766"/>
    <lineage>
        <taxon>Bacteria</taxon>
        <taxon>Pseudomonadati</taxon>
        <taxon>Bacteroidota</taxon>
        <taxon>Bacteroidia</taxon>
        <taxon>Marinilabiliales</taxon>
        <taxon>Prolixibacteraceae</taxon>
        <taxon>Maribellus</taxon>
    </lineage>
</organism>
<keyword evidence="1" id="KW-0472">Membrane</keyword>
<dbReference type="InterPro" id="IPR012373">
    <property type="entry name" value="Ferrdict_sens_TM"/>
</dbReference>
<dbReference type="InterPro" id="IPR006860">
    <property type="entry name" value="FecR"/>
</dbReference>
<evidence type="ECO:0000259" key="2">
    <source>
        <dbReference type="Pfam" id="PF04773"/>
    </source>
</evidence>
<evidence type="ECO:0000313" key="5">
    <source>
        <dbReference type="Proteomes" id="UP000428260"/>
    </source>
</evidence>
<dbReference type="PANTHER" id="PTHR30273:SF2">
    <property type="entry name" value="PROTEIN FECR"/>
    <property type="match status" value="1"/>
</dbReference>
<keyword evidence="1" id="KW-1133">Transmembrane helix</keyword>
<reference evidence="4 5" key="1">
    <citation type="submission" date="2019-11" db="EMBL/GenBank/DDBJ databases">
        <authorList>
            <person name="Zheng R.K."/>
            <person name="Sun C.M."/>
        </authorList>
    </citation>
    <scope>NUCLEOTIDE SEQUENCE [LARGE SCALE GENOMIC DNA]</scope>
    <source>
        <strain evidence="4 5">WC007</strain>
    </source>
</reference>
<evidence type="ECO:0000256" key="1">
    <source>
        <dbReference type="SAM" id="Phobius"/>
    </source>
</evidence>
<dbReference type="Pfam" id="PF04773">
    <property type="entry name" value="FecR"/>
    <property type="match status" value="1"/>
</dbReference>
<dbReference type="Gene3D" id="3.55.50.30">
    <property type="match status" value="1"/>
</dbReference>
<dbReference type="Gene3D" id="2.60.120.1440">
    <property type="match status" value="1"/>
</dbReference>
<evidence type="ECO:0000313" key="4">
    <source>
        <dbReference type="EMBL" id="QGY46655.1"/>
    </source>
</evidence>
<feature type="domain" description="Protein FecR C-terminal" evidence="3">
    <location>
        <begin position="330"/>
        <end position="398"/>
    </location>
</feature>
<feature type="domain" description="FecR protein" evidence="2">
    <location>
        <begin position="193"/>
        <end position="282"/>
    </location>
</feature>
<dbReference type="AlphaFoldDB" id="A0A6I6JU78"/>
<feature type="transmembrane region" description="Helical" evidence="1">
    <location>
        <begin position="93"/>
        <end position="112"/>
    </location>
</feature>
<accession>A0A6I6JU78</accession>
<dbReference type="GO" id="GO:0016989">
    <property type="term" value="F:sigma factor antagonist activity"/>
    <property type="evidence" value="ECO:0007669"/>
    <property type="project" value="TreeGrafter"/>
</dbReference>
<dbReference type="Pfam" id="PF16344">
    <property type="entry name" value="FecR_C"/>
    <property type="match status" value="1"/>
</dbReference>